<reference evidence="2 3" key="1">
    <citation type="submission" date="2018-05" db="EMBL/GenBank/DDBJ databases">
        <title>Draft genome of Methanospirillum lacunae Ki8-1.</title>
        <authorList>
            <person name="Dueholm M.S."/>
            <person name="Nielsen P.H."/>
            <person name="Bakmann L.F."/>
            <person name="Otzen D.E."/>
        </authorList>
    </citation>
    <scope>NUCLEOTIDE SEQUENCE [LARGE SCALE GENOMIC DNA]</scope>
    <source>
        <strain evidence="2 3">Ki8-1</strain>
    </source>
</reference>
<name>A0A2V2N5K3_9EURY</name>
<protein>
    <recommendedName>
        <fullName evidence="1">Dienelactone hydrolase domain-containing protein</fullName>
    </recommendedName>
</protein>
<dbReference type="PANTHER" id="PTHR46623:SF6">
    <property type="entry name" value="ALPHA_BETA-HYDROLASES SUPERFAMILY PROTEIN"/>
    <property type="match status" value="1"/>
</dbReference>
<dbReference type="SUPFAM" id="SSF53474">
    <property type="entry name" value="alpha/beta-Hydrolases"/>
    <property type="match status" value="1"/>
</dbReference>
<dbReference type="PANTHER" id="PTHR46623">
    <property type="entry name" value="CARBOXYMETHYLENEBUTENOLIDASE-RELATED"/>
    <property type="match status" value="1"/>
</dbReference>
<dbReference type="InterPro" id="IPR002925">
    <property type="entry name" value="Dienelactn_hydro"/>
</dbReference>
<comment type="caution">
    <text evidence="2">The sequence shown here is derived from an EMBL/GenBank/DDBJ whole genome shotgun (WGS) entry which is preliminary data.</text>
</comment>
<dbReference type="EMBL" id="QGMY01000002">
    <property type="protein sequence ID" value="PWR73880.1"/>
    <property type="molecule type" value="Genomic_DNA"/>
</dbReference>
<dbReference type="Gene3D" id="3.40.50.1820">
    <property type="entry name" value="alpha/beta hydrolase"/>
    <property type="match status" value="1"/>
</dbReference>
<evidence type="ECO:0000259" key="1">
    <source>
        <dbReference type="Pfam" id="PF01738"/>
    </source>
</evidence>
<organism evidence="2 3">
    <name type="scientific">Methanospirillum lacunae</name>
    <dbReference type="NCBI Taxonomy" id="668570"/>
    <lineage>
        <taxon>Archaea</taxon>
        <taxon>Methanobacteriati</taxon>
        <taxon>Methanobacteriota</taxon>
        <taxon>Stenosarchaea group</taxon>
        <taxon>Methanomicrobia</taxon>
        <taxon>Methanomicrobiales</taxon>
        <taxon>Methanospirillaceae</taxon>
        <taxon>Methanospirillum</taxon>
    </lineage>
</organism>
<dbReference type="RefSeq" id="WP_109967160.1">
    <property type="nucleotide sequence ID" value="NZ_CP176093.1"/>
</dbReference>
<accession>A0A2V2N5K3</accession>
<dbReference type="InterPro" id="IPR051049">
    <property type="entry name" value="Dienelactone_hydrolase-like"/>
</dbReference>
<dbReference type="AlphaFoldDB" id="A0A2V2N5K3"/>
<feature type="domain" description="Dienelactone hydrolase" evidence="1">
    <location>
        <begin position="13"/>
        <end position="266"/>
    </location>
</feature>
<evidence type="ECO:0000313" key="3">
    <source>
        <dbReference type="Proteomes" id="UP000245657"/>
    </source>
</evidence>
<proteinExistence type="predicted"/>
<keyword evidence="3" id="KW-1185">Reference proteome</keyword>
<evidence type="ECO:0000313" key="2">
    <source>
        <dbReference type="EMBL" id="PWR73880.1"/>
    </source>
</evidence>
<dbReference type="GeneID" id="97549217"/>
<sequence length="270" mass="29925">MSIKGEWVEYDDLRGYFAFPEKATEPLPAIIVIQEIWGVNENIEDITRRLAAAGYAALAPDLYTVNGVTPAALSFDRIKNAMAFMRKLPPTISNDPDAKDRELAKLPGDEGQKIGKTLGLLFSGPNHLDQYIPHLKKAVRYLKTRQDKTKDQKVGCVGFCMGGGLSALLACEEPEISAAAVFYGVTPPDEKIQTIDCPIIAFYGGNDPRINQGIPKFVSAMQSTEKSYEHFIYEGANHSFFNDDSPAYNVRAVRDSFARLMPFFCKTLSE</sequence>
<gene>
    <name evidence="2" type="ORF">DK846_01570</name>
</gene>
<dbReference type="Pfam" id="PF01738">
    <property type="entry name" value="DLH"/>
    <property type="match status" value="1"/>
</dbReference>
<dbReference type="GO" id="GO:0016787">
    <property type="term" value="F:hydrolase activity"/>
    <property type="evidence" value="ECO:0007669"/>
    <property type="project" value="InterPro"/>
</dbReference>
<dbReference type="InterPro" id="IPR029058">
    <property type="entry name" value="AB_hydrolase_fold"/>
</dbReference>
<dbReference type="Proteomes" id="UP000245657">
    <property type="component" value="Unassembled WGS sequence"/>
</dbReference>
<dbReference type="OrthoDB" id="33195at2157"/>